<dbReference type="Proteomes" id="UP001634394">
    <property type="component" value="Unassembled WGS sequence"/>
</dbReference>
<dbReference type="AlphaFoldDB" id="A0ABD3VA95"/>
<dbReference type="PIRSF" id="PIRSF029826">
    <property type="entry name" value="UCP029826_pph"/>
    <property type="match status" value="1"/>
</dbReference>
<keyword evidence="5" id="KW-0597">Phosphoprotein</keyword>
<protein>
    <recommendedName>
        <fullName evidence="12 13">dCTP pyrophosphatase 1</fullName>
        <ecNumber evidence="11 13">3.6.1.12</ecNumber>
    </recommendedName>
</protein>
<evidence type="ECO:0000313" key="15">
    <source>
        <dbReference type="Proteomes" id="UP001634394"/>
    </source>
</evidence>
<comment type="subcellular location">
    <subcellularLocation>
        <location evidence="2 13">Cytoplasm</location>
        <location evidence="2 13">Cytosol</location>
    </subcellularLocation>
</comment>
<accession>A0ABD3VA95</accession>
<comment type="cofactor">
    <cofactor evidence="1 13">
        <name>Mg(2+)</name>
        <dbReference type="ChEBI" id="CHEBI:18420"/>
    </cofactor>
</comment>
<dbReference type="EMBL" id="JBJQND010000013">
    <property type="protein sequence ID" value="KAL3858086.1"/>
    <property type="molecule type" value="Genomic_DNA"/>
</dbReference>
<dbReference type="SUPFAM" id="SSF101386">
    <property type="entry name" value="all-alpha NTP pyrophosphatases"/>
    <property type="match status" value="1"/>
</dbReference>
<dbReference type="GO" id="GO:0042802">
    <property type="term" value="F:identical protein binding"/>
    <property type="evidence" value="ECO:0007669"/>
    <property type="project" value="UniProtKB-ARBA"/>
</dbReference>
<dbReference type="GO" id="GO:0047840">
    <property type="term" value="F:dCTP diphosphatase activity"/>
    <property type="evidence" value="ECO:0007669"/>
    <property type="project" value="UniProtKB-UniRule"/>
</dbReference>
<evidence type="ECO:0000256" key="6">
    <source>
        <dbReference type="ARBA" id="ARBA00022723"/>
    </source>
</evidence>
<evidence type="ECO:0000256" key="8">
    <source>
        <dbReference type="ARBA" id="ARBA00022842"/>
    </source>
</evidence>
<gene>
    <name evidence="14" type="ORF">ACJMK2_012700</name>
</gene>
<dbReference type="Gene3D" id="1.10.287.1080">
    <property type="entry name" value="MazG-like"/>
    <property type="match status" value="1"/>
</dbReference>
<dbReference type="FunFam" id="1.10.287.1080:FF:000004">
    <property type="entry name" value="dCTP pyrophosphatase 1"/>
    <property type="match status" value="1"/>
</dbReference>
<evidence type="ECO:0000256" key="13">
    <source>
        <dbReference type="PIRNR" id="PIRNR029826"/>
    </source>
</evidence>
<evidence type="ECO:0000256" key="5">
    <source>
        <dbReference type="ARBA" id="ARBA00022553"/>
    </source>
</evidence>
<evidence type="ECO:0000256" key="11">
    <source>
        <dbReference type="ARBA" id="ARBA00066457"/>
    </source>
</evidence>
<dbReference type="PANTHER" id="PTHR46523">
    <property type="entry name" value="DCTP PYROPHOSPHATASE 1"/>
    <property type="match status" value="1"/>
</dbReference>
<evidence type="ECO:0000256" key="3">
    <source>
        <dbReference type="ARBA" id="ARBA00011881"/>
    </source>
</evidence>
<evidence type="ECO:0000256" key="1">
    <source>
        <dbReference type="ARBA" id="ARBA00001946"/>
    </source>
</evidence>
<evidence type="ECO:0000256" key="12">
    <source>
        <dbReference type="ARBA" id="ARBA00070266"/>
    </source>
</evidence>
<evidence type="ECO:0000256" key="4">
    <source>
        <dbReference type="ARBA" id="ARBA00022490"/>
    </source>
</evidence>
<name>A0ABD3VA95_SINWO</name>
<keyword evidence="15" id="KW-1185">Reference proteome</keyword>
<organism evidence="14 15">
    <name type="scientific">Sinanodonta woodiana</name>
    <name type="common">Chinese pond mussel</name>
    <name type="synonym">Anodonta woodiana</name>
    <dbReference type="NCBI Taxonomy" id="1069815"/>
    <lineage>
        <taxon>Eukaryota</taxon>
        <taxon>Metazoa</taxon>
        <taxon>Spiralia</taxon>
        <taxon>Lophotrochozoa</taxon>
        <taxon>Mollusca</taxon>
        <taxon>Bivalvia</taxon>
        <taxon>Autobranchia</taxon>
        <taxon>Heteroconchia</taxon>
        <taxon>Palaeoheterodonta</taxon>
        <taxon>Unionida</taxon>
        <taxon>Unionoidea</taxon>
        <taxon>Unionidae</taxon>
        <taxon>Unioninae</taxon>
        <taxon>Sinanodonta</taxon>
    </lineage>
</organism>
<sequence>MAEKLDILNDKHNNKETSFQRKFSFSEKTTLEDIRKLQEKFAVERNWNQYHSPRNLLLALVGEVGELAEIFQWKGEVKEGLPDFTEEERKHVGQEMSDVLVYLVRLADKCQIDLSTAVLEKIQLNAEKYPVHKVYGKSDKYTDYKND</sequence>
<evidence type="ECO:0000256" key="9">
    <source>
        <dbReference type="ARBA" id="ARBA00050236"/>
    </source>
</evidence>
<dbReference type="Pfam" id="PF12643">
    <property type="entry name" value="MazG-like"/>
    <property type="match status" value="1"/>
</dbReference>
<dbReference type="CDD" id="cd11537">
    <property type="entry name" value="NTP-PPase_RS21-C6_like"/>
    <property type="match status" value="1"/>
</dbReference>
<evidence type="ECO:0000256" key="2">
    <source>
        <dbReference type="ARBA" id="ARBA00004514"/>
    </source>
</evidence>
<keyword evidence="8 13" id="KW-0460">Magnesium</keyword>
<comment type="function">
    <text evidence="10 13">Hydrolyzes deoxynucleoside triphosphates (dNTPs) to the corresponding nucleoside monophosphates. Has a strong preference for dCTP and its analogs including 5-iodo-dCTP and 5-methyl-dCTP for which it may even have a higher efficiency. May protect DNA or RNA against the incorporation of these genotoxic nucleotide analogs through their catabolism.</text>
</comment>
<evidence type="ECO:0000256" key="10">
    <source>
        <dbReference type="ARBA" id="ARBA00058235"/>
    </source>
</evidence>
<evidence type="ECO:0000256" key="7">
    <source>
        <dbReference type="ARBA" id="ARBA00022801"/>
    </source>
</evidence>
<reference evidence="14 15" key="1">
    <citation type="submission" date="2024-11" db="EMBL/GenBank/DDBJ databases">
        <title>Chromosome-level genome assembly of the freshwater bivalve Anodonta woodiana.</title>
        <authorList>
            <person name="Chen X."/>
        </authorList>
    </citation>
    <scope>NUCLEOTIDE SEQUENCE [LARGE SCALE GENOMIC DNA]</scope>
    <source>
        <strain evidence="14">MN2024</strain>
        <tissue evidence="14">Gills</tissue>
    </source>
</reference>
<proteinExistence type="predicted"/>
<comment type="subunit">
    <text evidence="3 13">Homotetramer.</text>
</comment>
<dbReference type="InterPro" id="IPR052555">
    <property type="entry name" value="dCTP_Pyrophosphatase"/>
</dbReference>
<dbReference type="GO" id="GO:0006253">
    <property type="term" value="P:dCTP catabolic process"/>
    <property type="evidence" value="ECO:0007669"/>
    <property type="project" value="UniProtKB-UniRule"/>
</dbReference>
<comment type="catalytic activity">
    <reaction evidence="9 13">
        <text>dCTP + H2O = dCMP + diphosphate + H(+)</text>
        <dbReference type="Rhea" id="RHEA:22636"/>
        <dbReference type="ChEBI" id="CHEBI:15377"/>
        <dbReference type="ChEBI" id="CHEBI:15378"/>
        <dbReference type="ChEBI" id="CHEBI:33019"/>
        <dbReference type="ChEBI" id="CHEBI:57566"/>
        <dbReference type="ChEBI" id="CHEBI:61481"/>
        <dbReference type="EC" id="3.6.1.12"/>
    </reaction>
</comment>
<dbReference type="InterPro" id="IPR025984">
    <property type="entry name" value="DCTPP"/>
</dbReference>
<dbReference type="GO" id="GO:0005829">
    <property type="term" value="C:cytosol"/>
    <property type="evidence" value="ECO:0007669"/>
    <property type="project" value="UniProtKB-SubCell"/>
</dbReference>
<dbReference type="GO" id="GO:0000287">
    <property type="term" value="F:magnesium ion binding"/>
    <property type="evidence" value="ECO:0007669"/>
    <property type="project" value="UniProtKB-UniRule"/>
</dbReference>
<dbReference type="EC" id="3.6.1.12" evidence="11 13"/>
<keyword evidence="7 13" id="KW-0378">Hydrolase</keyword>
<keyword evidence="6 13" id="KW-0479">Metal-binding</keyword>
<comment type="caution">
    <text evidence="14">The sequence shown here is derived from an EMBL/GenBank/DDBJ whole genome shotgun (WGS) entry which is preliminary data.</text>
</comment>
<keyword evidence="4 13" id="KW-0963">Cytoplasm</keyword>
<dbReference type="PANTHER" id="PTHR46523:SF1">
    <property type="entry name" value="DCTP PYROPHOSPHATASE 1"/>
    <property type="match status" value="1"/>
</dbReference>
<dbReference type="GO" id="GO:0042262">
    <property type="term" value="P:DNA protection"/>
    <property type="evidence" value="ECO:0007669"/>
    <property type="project" value="UniProtKB-UniRule"/>
</dbReference>
<evidence type="ECO:0000313" key="14">
    <source>
        <dbReference type="EMBL" id="KAL3858086.1"/>
    </source>
</evidence>